<gene>
    <name evidence="9" type="ORF">C8D99_1166</name>
</gene>
<evidence type="ECO:0000256" key="1">
    <source>
        <dbReference type="ARBA" id="ARBA00004651"/>
    </source>
</evidence>
<evidence type="ECO:0000256" key="6">
    <source>
        <dbReference type="ARBA" id="ARBA00022989"/>
    </source>
</evidence>
<dbReference type="PANTHER" id="PTHR30472:SF25">
    <property type="entry name" value="ABC TRANSPORTER PERMEASE PROTEIN MJ0876-RELATED"/>
    <property type="match status" value="1"/>
</dbReference>
<comment type="subcellular location">
    <subcellularLocation>
        <location evidence="1">Cell membrane</location>
        <topology evidence="1">Multi-pass membrane protein</topology>
    </subcellularLocation>
</comment>
<evidence type="ECO:0000256" key="2">
    <source>
        <dbReference type="ARBA" id="ARBA00007935"/>
    </source>
</evidence>
<dbReference type="Pfam" id="PF01032">
    <property type="entry name" value="FecCD"/>
    <property type="match status" value="1"/>
</dbReference>
<comment type="similarity">
    <text evidence="2">Belongs to the binding-protein-dependent transport system permease family. FecCD subfamily.</text>
</comment>
<dbReference type="InterPro" id="IPR000522">
    <property type="entry name" value="ABC_transptr_permease_BtuC"/>
</dbReference>
<dbReference type="AlphaFoldDB" id="A0A4R8M3C9"/>
<evidence type="ECO:0000256" key="5">
    <source>
        <dbReference type="ARBA" id="ARBA00022692"/>
    </source>
</evidence>
<evidence type="ECO:0000256" key="8">
    <source>
        <dbReference type="SAM" id="Phobius"/>
    </source>
</evidence>
<dbReference type="Gene3D" id="1.10.3470.10">
    <property type="entry name" value="ABC transporter involved in vitamin B12 uptake, BtuC"/>
    <property type="match status" value="1"/>
</dbReference>
<protein>
    <submittedName>
        <fullName evidence="9">Iron complex transport system permease protein</fullName>
    </submittedName>
</protein>
<keyword evidence="5 8" id="KW-0812">Transmembrane</keyword>
<feature type="transmembrane region" description="Helical" evidence="8">
    <location>
        <begin position="21"/>
        <end position="39"/>
    </location>
</feature>
<feature type="transmembrane region" description="Helical" evidence="8">
    <location>
        <begin position="215"/>
        <end position="234"/>
    </location>
</feature>
<keyword evidence="10" id="KW-1185">Reference proteome</keyword>
<evidence type="ECO:0000313" key="9">
    <source>
        <dbReference type="EMBL" id="TDY57030.1"/>
    </source>
</evidence>
<feature type="transmembrane region" description="Helical" evidence="8">
    <location>
        <begin position="263"/>
        <end position="288"/>
    </location>
</feature>
<feature type="transmembrane region" description="Helical" evidence="8">
    <location>
        <begin position="74"/>
        <end position="95"/>
    </location>
</feature>
<organism evidence="9 10">
    <name type="scientific">Aminivibrio pyruvatiphilus</name>
    <dbReference type="NCBI Taxonomy" id="1005740"/>
    <lineage>
        <taxon>Bacteria</taxon>
        <taxon>Thermotogati</taxon>
        <taxon>Synergistota</taxon>
        <taxon>Synergistia</taxon>
        <taxon>Synergistales</taxon>
        <taxon>Aminobacteriaceae</taxon>
        <taxon>Aminivibrio</taxon>
    </lineage>
</organism>
<feature type="transmembrane region" description="Helical" evidence="8">
    <location>
        <begin position="137"/>
        <end position="161"/>
    </location>
</feature>
<dbReference type="EMBL" id="SORI01000016">
    <property type="protein sequence ID" value="TDY57030.1"/>
    <property type="molecule type" value="Genomic_DNA"/>
</dbReference>
<feature type="transmembrane region" description="Helical" evidence="8">
    <location>
        <begin position="107"/>
        <end position="125"/>
    </location>
</feature>
<reference evidence="9 10" key="1">
    <citation type="submission" date="2019-03" db="EMBL/GenBank/DDBJ databases">
        <title>Genomic Encyclopedia of Type Strains, Phase IV (KMG-IV): sequencing the most valuable type-strain genomes for metagenomic binning, comparative biology and taxonomic classification.</title>
        <authorList>
            <person name="Goeker M."/>
        </authorList>
    </citation>
    <scope>NUCLEOTIDE SEQUENCE [LARGE SCALE GENOMIC DNA]</scope>
    <source>
        <strain evidence="9 10">DSM 25964</strain>
    </source>
</reference>
<keyword evidence="3" id="KW-0813">Transport</keyword>
<dbReference type="RefSeq" id="WP_243833905.1">
    <property type="nucleotide sequence ID" value="NZ_SORI01000016.1"/>
</dbReference>
<evidence type="ECO:0000256" key="4">
    <source>
        <dbReference type="ARBA" id="ARBA00022475"/>
    </source>
</evidence>
<proteinExistence type="inferred from homology"/>
<dbReference type="InterPro" id="IPR037294">
    <property type="entry name" value="ABC_BtuC-like"/>
</dbReference>
<dbReference type="GO" id="GO:0005886">
    <property type="term" value="C:plasma membrane"/>
    <property type="evidence" value="ECO:0007669"/>
    <property type="project" value="UniProtKB-SubCell"/>
</dbReference>
<dbReference type="GO" id="GO:0022857">
    <property type="term" value="F:transmembrane transporter activity"/>
    <property type="evidence" value="ECO:0007669"/>
    <property type="project" value="InterPro"/>
</dbReference>
<accession>A0A4R8M3C9</accession>
<dbReference type="CDD" id="cd06550">
    <property type="entry name" value="TM_ABC_iron-siderophores_like"/>
    <property type="match status" value="1"/>
</dbReference>
<keyword evidence="6 8" id="KW-1133">Transmembrane helix</keyword>
<keyword evidence="7 8" id="KW-0472">Membrane</keyword>
<keyword evidence="4" id="KW-1003">Cell membrane</keyword>
<dbReference type="FunFam" id="1.10.3470.10:FF:000001">
    <property type="entry name" value="Vitamin B12 ABC transporter permease BtuC"/>
    <property type="match status" value="1"/>
</dbReference>
<comment type="caution">
    <text evidence="9">The sequence shown here is derived from an EMBL/GenBank/DDBJ whole genome shotgun (WGS) entry which is preliminary data.</text>
</comment>
<name>A0A4R8M3C9_9BACT</name>
<feature type="transmembrane region" description="Helical" evidence="8">
    <location>
        <begin position="300"/>
        <end position="318"/>
    </location>
</feature>
<dbReference type="PANTHER" id="PTHR30472">
    <property type="entry name" value="FERRIC ENTEROBACTIN TRANSPORT SYSTEM PERMEASE PROTEIN"/>
    <property type="match status" value="1"/>
</dbReference>
<evidence type="ECO:0000256" key="7">
    <source>
        <dbReference type="ARBA" id="ARBA00023136"/>
    </source>
</evidence>
<evidence type="ECO:0000256" key="3">
    <source>
        <dbReference type="ARBA" id="ARBA00022448"/>
    </source>
</evidence>
<dbReference type="SUPFAM" id="SSF81345">
    <property type="entry name" value="ABC transporter involved in vitamin B12 uptake, BtuC"/>
    <property type="match status" value="1"/>
</dbReference>
<feature type="transmembrane region" description="Helical" evidence="8">
    <location>
        <begin position="330"/>
        <end position="350"/>
    </location>
</feature>
<dbReference type="Proteomes" id="UP000295066">
    <property type="component" value="Unassembled WGS sequence"/>
</dbReference>
<dbReference type="GO" id="GO:0033214">
    <property type="term" value="P:siderophore-iron import into cell"/>
    <property type="evidence" value="ECO:0007669"/>
    <property type="project" value="TreeGrafter"/>
</dbReference>
<sequence>MHLEGHGLSPDYERHVGRKRIFLFGLAAACLVMGIFSVSRGAVSIPVADVVSTLLGGGEAKWRIIVLNIRLPQTLAALLAGGGLSLAGTVMQSALRNPLGSPFTLGLSNAAAFGAAFSIIVLGTGSMQSSAVNAVTIVNPWLTTGAAFLSSLLCMGIVLVISSVTRGMPDVMILAGVALSSLFTAGTMFLQYFADDSQIAATVFWTFGDVSRASWRDIPLMGGLLAAAFLLFFLRRFDLNAVDCGDETALSLGVPASRIRMEAMVVTSLLSAVMVALLGVIGFVGLVCPHMLRRFLGSDHRFLIPGSVLMGGLLLLAADTGARLAFAPRTLPVSVFTAFLGAPVFLALIARRRRT</sequence>
<evidence type="ECO:0000313" key="10">
    <source>
        <dbReference type="Proteomes" id="UP000295066"/>
    </source>
</evidence>
<feature type="transmembrane region" description="Helical" evidence="8">
    <location>
        <begin position="173"/>
        <end position="194"/>
    </location>
</feature>